<accession>A0AAV6IUD1</accession>
<organism evidence="2 3">
    <name type="scientific">Rhododendron griersonianum</name>
    <dbReference type="NCBI Taxonomy" id="479676"/>
    <lineage>
        <taxon>Eukaryota</taxon>
        <taxon>Viridiplantae</taxon>
        <taxon>Streptophyta</taxon>
        <taxon>Embryophyta</taxon>
        <taxon>Tracheophyta</taxon>
        <taxon>Spermatophyta</taxon>
        <taxon>Magnoliopsida</taxon>
        <taxon>eudicotyledons</taxon>
        <taxon>Gunneridae</taxon>
        <taxon>Pentapetalae</taxon>
        <taxon>asterids</taxon>
        <taxon>Ericales</taxon>
        <taxon>Ericaceae</taxon>
        <taxon>Ericoideae</taxon>
        <taxon>Rhodoreae</taxon>
        <taxon>Rhododendron</taxon>
    </lineage>
</organism>
<evidence type="ECO:0000313" key="3">
    <source>
        <dbReference type="Proteomes" id="UP000823749"/>
    </source>
</evidence>
<gene>
    <name evidence="2" type="ORF">RHGRI_026443</name>
</gene>
<dbReference type="EMBL" id="JACTNZ010000009">
    <property type="protein sequence ID" value="KAG5531828.1"/>
    <property type="molecule type" value="Genomic_DNA"/>
</dbReference>
<reference evidence="2" key="1">
    <citation type="submission" date="2020-08" db="EMBL/GenBank/DDBJ databases">
        <title>Plant Genome Project.</title>
        <authorList>
            <person name="Zhang R.-G."/>
        </authorList>
    </citation>
    <scope>NUCLEOTIDE SEQUENCE</scope>
    <source>
        <strain evidence="2">WSP0</strain>
        <tissue evidence="2">Leaf</tissue>
    </source>
</reference>
<sequence length="151" mass="17418">MSSSSSSGSYGLSFDTYGRYTQRGRQGQIKAKDEREHKGRLKWQVKKSIKWDIKKIHEDSPNCPPEKLKRLVNYRIQNHILKYKEALKILANNEQYERLRAEALAQPYVSYRPPSPESAGSHFSGQLAPPVYIEISSDSEDEEYPEEPQSD</sequence>
<feature type="compositionally biased region" description="Acidic residues" evidence="1">
    <location>
        <begin position="137"/>
        <end position="151"/>
    </location>
</feature>
<evidence type="ECO:0000256" key="1">
    <source>
        <dbReference type="SAM" id="MobiDB-lite"/>
    </source>
</evidence>
<evidence type="ECO:0000313" key="2">
    <source>
        <dbReference type="EMBL" id="KAG5531828.1"/>
    </source>
</evidence>
<protein>
    <submittedName>
        <fullName evidence="2">Uncharacterized protein</fullName>
    </submittedName>
</protein>
<proteinExistence type="predicted"/>
<dbReference type="Proteomes" id="UP000823749">
    <property type="component" value="Chromosome 9"/>
</dbReference>
<keyword evidence="3" id="KW-1185">Reference proteome</keyword>
<feature type="region of interest" description="Disordered" evidence="1">
    <location>
        <begin position="130"/>
        <end position="151"/>
    </location>
</feature>
<name>A0AAV6IUD1_9ERIC</name>
<dbReference type="AlphaFoldDB" id="A0AAV6IUD1"/>
<comment type="caution">
    <text evidence="2">The sequence shown here is derived from an EMBL/GenBank/DDBJ whole genome shotgun (WGS) entry which is preliminary data.</text>
</comment>